<comment type="caution">
    <text evidence="2">The sequence shown here is derived from an EMBL/GenBank/DDBJ whole genome shotgun (WGS) entry which is preliminary data.</text>
</comment>
<name>A0A7W5ASZ4_9BACL</name>
<protein>
    <submittedName>
        <fullName evidence="2">Uncharacterized protein</fullName>
    </submittedName>
</protein>
<proteinExistence type="predicted"/>
<organism evidence="2 3">
    <name type="scientific">Paenibacillus phyllosphaerae</name>
    <dbReference type="NCBI Taxonomy" id="274593"/>
    <lineage>
        <taxon>Bacteria</taxon>
        <taxon>Bacillati</taxon>
        <taxon>Bacillota</taxon>
        <taxon>Bacilli</taxon>
        <taxon>Bacillales</taxon>
        <taxon>Paenibacillaceae</taxon>
        <taxon>Paenibacillus</taxon>
    </lineage>
</organism>
<evidence type="ECO:0000313" key="3">
    <source>
        <dbReference type="Proteomes" id="UP000570361"/>
    </source>
</evidence>
<gene>
    <name evidence="2" type="ORF">FHS18_000125</name>
</gene>
<sequence length="229" mass="25648">MIKKIALTGTVIVACVTAGLYYPFLGHSEKIVKPVYHDSASYPYFETEQLMGEAEVVAHGVVKQRGKTEIVKIPVTTEIDVTKENEGKFVENVETPITIEVTEIIKGKEKKKNIIYMEEGGELEDRIVEPDGGFLQEGDEVVVFLTEGGHSWGKQGVLRVNKTDNSVVVQENKQEKKLKIDELKTKLKKKNQELQLEDQLPSTEEAVLTEKDPPVEPTNEEATTTKEVH</sequence>
<dbReference type="RefSeq" id="WP_183595881.1">
    <property type="nucleotide sequence ID" value="NZ_JACHXK010000001.1"/>
</dbReference>
<evidence type="ECO:0000313" key="2">
    <source>
        <dbReference type="EMBL" id="MBB3108097.1"/>
    </source>
</evidence>
<reference evidence="2 3" key="1">
    <citation type="submission" date="2020-08" db="EMBL/GenBank/DDBJ databases">
        <title>Genomic Encyclopedia of Type Strains, Phase III (KMG-III): the genomes of soil and plant-associated and newly described type strains.</title>
        <authorList>
            <person name="Whitman W."/>
        </authorList>
    </citation>
    <scope>NUCLEOTIDE SEQUENCE [LARGE SCALE GENOMIC DNA]</scope>
    <source>
        <strain evidence="2 3">CECT 5862</strain>
    </source>
</reference>
<evidence type="ECO:0000256" key="1">
    <source>
        <dbReference type="SAM" id="MobiDB-lite"/>
    </source>
</evidence>
<accession>A0A7W5ASZ4</accession>
<dbReference type="PROSITE" id="PS51257">
    <property type="entry name" value="PROKAR_LIPOPROTEIN"/>
    <property type="match status" value="1"/>
</dbReference>
<feature type="region of interest" description="Disordered" evidence="1">
    <location>
        <begin position="194"/>
        <end position="229"/>
    </location>
</feature>
<dbReference type="Proteomes" id="UP000570361">
    <property type="component" value="Unassembled WGS sequence"/>
</dbReference>
<dbReference type="AlphaFoldDB" id="A0A7W5ASZ4"/>
<dbReference type="EMBL" id="JACHXK010000001">
    <property type="protein sequence ID" value="MBB3108097.1"/>
    <property type="molecule type" value="Genomic_DNA"/>
</dbReference>
<keyword evidence="3" id="KW-1185">Reference proteome</keyword>